<reference evidence="7 8" key="1">
    <citation type="submission" date="2015-07" db="EMBL/GenBank/DDBJ databases">
        <title>Whole genome sequence of Herpetosiphon geysericola DSM 7119.</title>
        <authorList>
            <person name="Hemp J."/>
            <person name="Ward L.M."/>
            <person name="Pace L.A."/>
            <person name="Fischer W.W."/>
        </authorList>
    </citation>
    <scope>NUCLEOTIDE SEQUENCE [LARGE SCALE GENOMIC DNA]</scope>
    <source>
        <strain evidence="7 8">DSM 7119</strain>
    </source>
</reference>
<dbReference type="GO" id="GO:0005886">
    <property type="term" value="C:plasma membrane"/>
    <property type="evidence" value="ECO:0007669"/>
    <property type="project" value="UniProtKB-SubCell"/>
</dbReference>
<feature type="transmembrane region" description="Helical" evidence="6">
    <location>
        <begin position="70"/>
        <end position="88"/>
    </location>
</feature>
<evidence type="ECO:0000256" key="2">
    <source>
        <dbReference type="ARBA" id="ARBA00022475"/>
    </source>
</evidence>
<accession>A0A0P6Y2F4</accession>
<evidence type="ECO:0000256" key="3">
    <source>
        <dbReference type="ARBA" id="ARBA00022692"/>
    </source>
</evidence>
<feature type="transmembrane region" description="Helical" evidence="6">
    <location>
        <begin position="40"/>
        <end position="64"/>
    </location>
</feature>
<proteinExistence type="predicted"/>
<name>A0A0P6Y2F4_9CHLR</name>
<sequence length="211" mass="23113">MFDAQLIGYTLAVALLTITPGADTMLVMRNVLARGRKAGLLATLGVSSGLFFHALLSGLGLSLILTRSAMAFSVVKWAGALYLCYLGLQSLRSAFKQTQVSNELATTSEPSANPWQAYREGLITNVLNPKVALFYLAFLPQFIRPSDPVLLRSLLLTSIHFVLGIIWLGLITLSLDKMRSWMLKPRVRAWIEGSTGLILFGFGVRLALAKR</sequence>
<keyword evidence="8" id="KW-1185">Reference proteome</keyword>
<dbReference type="STRING" id="70996.SE18_00565"/>
<dbReference type="Pfam" id="PF01810">
    <property type="entry name" value="LysE"/>
    <property type="match status" value="1"/>
</dbReference>
<feature type="transmembrane region" description="Helical" evidence="6">
    <location>
        <begin position="6"/>
        <end position="28"/>
    </location>
</feature>
<dbReference type="PANTHER" id="PTHR30086:SF20">
    <property type="entry name" value="ARGININE EXPORTER PROTEIN ARGO-RELATED"/>
    <property type="match status" value="1"/>
</dbReference>
<dbReference type="AlphaFoldDB" id="A0A0P6Y2F4"/>
<dbReference type="Proteomes" id="UP000050277">
    <property type="component" value="Unassembled WGS sequence"/>
</dbReference>
<keyword evidence="3 6" id="KW-0812">Transmembrane</keyword>
<feature type="transmembrane region" description="Helical" evidence="6">
    <location>
        <begin position="187"/>
        <end position="208"/>
    </location>
</feature>
<evidence type="ECO:0000313" key="7">
    <source>
        <dbReference type="EMBL" id="KPL91885.1"/>
    </source>
</evidence>
<dbReference type="RefSeq" id="WP_054532470.1">
    <property type="nucleotide sequence ID" value="NZ_LGKP01000003.1"/>
</dbReference>
<evidence type="ECO:0000256" key="6">
    <source>
        <dbReference type="SAM" id="Phobius"/>
    </source>
</evidence>
<dbReference type="PANTHER" id="PTHR30086">
    <property type="entry name" value="ARGININE EXPORTER PROTEIN ARGO"/>
    <property type="match status" value="1"/>
</dbReference>
<keyword evidence="5 6" id="KW-0472">Membrane</keyword>
<keyword evidence="4 6" id="KW-1133">Transmembrane helix</keyword>
<evidence type="ECO:0000256" key="1">
    <source>
        <dbReference type="ARBA" id="ARBA00004651"/>
    </source>
</evidence>
<dbReference type="EMBL" id="LGKP01000003">
    <property type="protein sequence ID" value="KPL91885.1"/>
    <property type="molecule type" value="Genomic_DNA"/>
</dbReference>
<protein>
    <submittedName>
        <fullName evidence="7">Threonine transporter RhtB</fullName>
    </submittedName>
</protein>
<feature type="transmembrane region" description="Helical" evidence="6">
    <location>
        <begin position="154"/>
        <end position="175"/>
    </location>
</feature>
<comment type="subcellular location">
    <subcellularLocation>
        <location evidence="1">Cell membrane</location>
        <topology evidence="1">Multi-pass membrane protein</topology>
    </subcellularLocation>
</comment>
<comment type="caution">
    <text evidence="7">The sequence shown here is derived from an EMBL/GenBank/DDBJ whole genome shotgun (WGS) entry which is preliminary data.</text>
</comment>
<dbReference type="PIRSF" id="PIRSF006324">
    <property type="entry name" value="LeuE"/>
    <property type="match status" value="1"/>
</dbReference>
<dbReference type="GO" id="GO:0015171">
    <property type="term" value="F:amino acid transmembrane transporter activity"/>
    <property type="evidence" value="ECO:0007669"/>
    <property type="project" value="TreeGrafter"/>
</dbReference>
<keyword evidence="2" id="KW-1003">Cell membrane</keyword>
<organism evidence="7 8">
    <name type="scientific">Herpetosiphon geysericola</name>
    <dbReference type="NCBI Taxonomy" id="70996"/>
    <lineage>
        <taxon>Bacteria</taxon>
        <taxon>Bacillati</taxon>
        <taxon>Chloroflexota</taxon>
        <taxon>Chloroflexia</taxon>
        <taxon>Herpetosiphonales</taxon>
        <taxon>Herpetosiphonaceae</taxon>
        <taxon>Herpetosiphon</taxon>
    </lineage>
</organism>
<dbReference type="OrthoDB" id="9784202at2"/>
<gene>
    <name evidence="7" type="ORF">SE18_00565</name>
</gene>
<evidence type="ECO:0000256" key="5">
    <source>
        <dbReference type="ARBA" id="ARBA00023136"/>
    </source>
</evidence>
<evidence type="ECO:0000256" key="4">
    <source>
        <dbReference type="ARBA" id="ARBA00022989"/>
    </source>
</evidence>
<evidence type="ECO:0000313" key="8">
    <source>
        <dbReference type="Proteomes" id="UP000050277"/>
    </source>
</evidence>
<dbReference type="InterPro" id="IPR001123">
    <property type="entry name" value="LeuE-type"/>
</dbReference>